<organism evidence="10 11">
    <name type="scientific">Caldiarchaeum subterraneum</name>
    <dbReference type="NCBI Taxonomy" id="311458"/>
    <lineage>
        <taxon>Archaea</taxon>
        <taxon>Nitrososphaerota</taxon>
        <taxon>Candidatus Caldarchaeales</taxon>
        <taxon>Candidatus Caldarchaeaceae</taxon>
        <taxon>Candidatus Caldarchaeum</taxon>
    </lineage>
</organism>
<dbReference type="AlphaFoldDB" id="A0A832ZZD3"/>
<dbReference type="SUPFAM" id="SSF53335">
    <property type="entry name" value="S-adenosyl-L-methionine-dependent methyltransferases"/>
    <property type="match status" value="2"/>
</dbReference>
<comment type="caution">
    <text evidence="10">The sequence shown here is derived from an EMBL/GenBank/DDBJ whole genome shotgun (WGS) entry which is preliminary data.</text>
</comment>
<evidence type="ECO:0000256" key="4">
    <source>
        <dbReference type="ARBA" id="ARBA00022691"/>
    </source>
</evidence>
<proteinExistence type="inferred from homology"/>
<keyword evidence="4 8" id="KW-0949">S-adenosyl-L-methionine</keyword>
<dbReference type="GO" id="GO:0003677">
    <property type="term" value="F:DNA binding"/>
    <property type="evidence" value="ECO:0007669"/>
    <property type="project" value="UniProtKB-KW"/>
</dbReference>
<evidence type="ECO:0000256" key="1">
    <source>
        <dbReference type="ARBA" id="ARBA00010203"/>
    </source>
</evidence>
<protein>
    <recommendedName>
        <fullName evidence="8">Type II methyltransferase</fullName>
        <ecNumber evidence="8">2.1.1.113</ecNumber>
    </recommendedName>
    <alternativeName>
        <fullName evidence="8">N-4 cytosine-specific methyltransferase</fullName>
    </alternativeName>
</protein>
<feature type="domain" description="DNA methylase N-4/N-6" evidence="9">
    <location>
        <begin position="9"/>
        <end position="85"/>
    </location>
</feature>
<dbReference type="GO" id="GO:0015667">
    <property type="term" value="F:site-specific DNA-methyltransferase (cytosine-N4-specific) activity"/>
    <property type="evidence" value="ECO:0007669"/>
    <property type="project" value="UniProtKB-EC"/>
</dbReference>
<evidence type="ECO:0000256" key="3">
    <source>
        <dbReference type="ARBA" id="ARBA00022679"/>
    </source>
</evidence>
<evidence type="ECO:0000256" key="7">
    <source>
        <dbReference type="ARBA" id="ARBA00049120"/>
    </source>
</evidence>
<dbReference type="PROSITE" id="PS00093">
    <property type="entry name" value="N4_MTASE"/>
    <property type="match status" value="1"/>
</dbReference>
<dbReference type="Proteomes" id="UP000608579">
    <property type="component" value="Unassembled WGS sequence"/>
</dbReference>
<dbReference type="InterPro" id="IPR001091">
    <property type="entry name" value="RM_Methyltransferase"/>
</dbReference>
<dbReference type="PRINTS" id="PR00508">
    <property type="entry name" value="S21N4MTFRASE"/>
</dbReference>
<evidence type="ECO:0000259" key="9">
    <source>
        <dbReference type="Pfam" id="PF01555"/>
    </source>
</evidence>
<dbReference type="EMBL" id="DQVM01000118">
    <property type="protein sequence ID" value="HIQ30151.1"/>
    <property type="molecule type" value="Genomic_DNA"/>
</dbReference>
<sequence length="394" mass="45115">MQLVSSYEILDSWKYADRRWGNKLHRMMSRSGSFPPALAHWFVAKYSDVGQVVLDPFSGKGTLPLEACLMGRVGIGNDLAPEAYTVTRAKVRAVTLAEVRAWVNDAARRMRPDTVSVYDAEEDVRIFFSSSTLKQILAVRELLLHDESDLAFFIKGVMLGILHGPSELHLSIPCSHSFSMSPKYLRRYAKKHNLRKPARNVLRCILKRAENLLKDGIPSVKGRAFMYDARSLPLPDGSVNLIVTSPPYFNMQTYAWDNWLRLWFLGYRYEDVRKRLFETQSIPCFLDFMRKAFKEMYRVLKDNSACIIVVGDVKLGKKIVDMASLLVKPAERVGFEIAGIISDNIPKEKKYLMYLSSSQGVRREKILILHKGTVKIRNTPAAWSSEIREEVRTW</sequence>
<dbReference type="Pfam" id="PF01555">
    <property type="entry name" value="N6_N4_Mtase"/>
    <property type="match status" value="2"/>
</dbReference>
<evidence type="ECO:0000313" key="11">
    <source>
        <dbReference type="Proteomes" id="UP000608579"/>
    </source>
</evidence>
<evidence type="ECO:0000256" key="5">
    <source>
        <dbReference type="ARBA" id="ARBA00022747"/>
    </source>
</evidence>
<comment type="similarity">
    <text evidence="1">Belongs to the N(4)/N(6)-methyltransferase family. N(4) subfamily.</text>
</comment>
<comment type="catalytic activity">
    <reaction evidence="7 8">
        <text>a 2'-deoxycytidine in DNA + S-adenosyl-L-methionine = an N(4)-methyl-2'-deoxycytidine in DNA + S-adenosyl-L-homocysteine + H(+)</text>
        <dbReference type="Rhea" id="RHEA:16857"/>
        <dbReference type="Rhea" id="RHEA-COMP:11369"/>
        <dbReference type="Rhea" id="RHEA-COMP:13674"/>
        <dbReference type="ChEBI" id="CHEBI:15378"/>
        <dbReference type="ChEBI" id="CHEBI:57856"/>
        <dbReference type="ChEBI" id="CHEBI:59789"/>
        <dbReference type="ChEBI" id="CHEBI:85452"/>
        <dbReference type="ChEBI" id="CHEBI:137933"/>
        <dbReference type="EC" id="2.1.1.113"/>
    </reaction>
</comment>
<evidence type="ECO:0000313" key="10">
    <source>
        <dbReference type="EMBL" id="HIQ30151.1"/>
    </source>
</evidence>
<name>A0A832ZZD3_CALS0</name>
<dbReference type="InterPro" id="IPR029063">
    <property type="entry name" value="SAM-dependent_MTases_sf"/>
</dbReference>
<keyword evidence="5 8" id="KW-0680">Restriction system</keyword>
<gene>
    <name evidence="10" type="ORF">EYH45_06270</name>
</gene>
<dbReference type="InterPro" id="IPR002941">
    <property type="entry name" value="DNA_methylase_N4/N6"/>
</dbReference>
<dbReference type="GO" id="GO:0032259">
    <property type="term" value="P:methylation"/>
    <property type="evidence" value="ECO:0007669"/>
    <property type="project" value="UniProtKB-KW"/>
</dbReference>
<dbReference type="GO" id="GO:0008170">
    <property type="term" value="F:N-methyltransferase activity"/>
    <property type="evidence" value="ECO:0007669"/>
    <property type="project" value="InterPro"/>
</dbReference>
<evidence type="ECO:0000256" key="2">
    <source>
        <dbReference type="ARBA" id="ARBA00022603"/>
    </source>
</evidence>
<feature type="domain" description="DNA methylase N-4/N-6" evidence="9">
    <location>
        <begin position="239"/>
        <end position="375"/>
    </location>
</feature>
<keyword evidence="6" id="KW-0238">DNA-binding</keyword>
<accession>A0A832ZZD3</accession>
<evidence type="ECO:0000256" key="8">
    <source>
        <dbReference type="RuleBase" id="RU362026"/>
    </source>
</evidence>
<dbReference type="Gene3D" id="3.40.50.150">
    <property type="entry name" value="Vaccinia Virus protein VP39"/>
    <property type="match status" value="2"/>
</dbReference>
<dbReference type="GO" id="GO:0009307">
    <property type="term" value="P:DNA restriction-modification system"/>
    <property type="evidence" value="ECO:0007669"/>
    <property type="project" value="UniProtKB-KW"/>
</dbReference>
<evidence type="ECO:0000256" key="6">
    <source>
        <dbReference type="ARBA" id="ARBA00023125"/>
    </source>
</evidence>
<dbReference type="EC" id="2.1.1.113" evidence="8"/>
<keyword evidence="3 10" id="KW-0808">Transferase</keyword>
<reference evidence="10" key="1">
    <citation type="journal article" date="2020" name="ISME J.">
        <title>Gammaproteobacteria mediating utilization of methyl-, sulfur- and petroleum organic compounds in deep ocean hydrothermal plumes.</title>
        <authorList>
            <person name="Zhou Z."/>
            <person name="Liu Y."/>
            <person name="Pan J."/>
            <person name="Cron B.R."/>
            <person name="Toner B.M."/>
            <person name="Anantharaman K."/>
            <person name="Breier J.A."/>
            <person name="Dick G.J."/>
            <person name="Li M."/>
        </authorList>
    </citation>
    <scope>NUCLEOTIDE SEQUENCE</scope>
    <source>
        <strain evidence="10">SZUA-1515</strain>
    </source>
</reference>
<dbReference type="InterPro" id="IPR017985">
    <property type="entry name" value="MeTrfase_CN4_CS"/>
</dbReference>
<keyword evidence="2 8" id="KW-0489">Methyltransferase</keyword>